<dbReference type="EMBL" id="JACASW010000005">
    <property type="protein sequence ID" value="NWK06336.1"/>
    <property type="molecule type" value="Genomic_DNA"/>
</dbReference>
<dbReference type="AlphaFoldDB" id="A0A7K4NTH1"/>
<dbReference type="PANTHER" id="PTHR43377:SF6">
    <property type="entry name" value="GFO_IDH_MOCA-LIKE OXIDOREDUCTASE N-TERMINAL DOMAIN-CONTAINING PROTEIN"/>
    <property type="match status" value="1"/>
</dbReference>
<evidence type="ECO:0000313" key="2">
    <source>
        <dbReference type="EMBL" id="NWK06336.1"/>
    </source>
</evidence>
<dbReference type="InterPro" id="IPR051450">
    <property type="entry name" value="Gfo/Idh/MocA_Oxidoreductases"/>
</dbReference>
<dbReference type="InterPro" id="IPR036291">
    <property type="entry name" value="NAD(P)-bd_dom_sf"/>
</dbReference>
<dbReference type="SUPFAM" id="SSF51735">
    <property type="entry name" value="NAD(P)-binding Rossmann-fold domains"/>
    <property type="match status" value="1"/>
</dbReference>
<dbReference type="Gene3D" id="3.30.360.10">
    <property type="entry name" value="Dihydrodipicolinate Reductase, domain 2"/>
    <property type="match status" value="1"/>
</dbReference>
<dbReference type="PANTHER" id="PTHR43377">
    <property type="entry name" value="BILIVERDIN REDUCTASE A"/>
    <property type="match status" value="1"/>
</dbReference>
<dbReference type="Gene3D" id="3.40.50.720">
    <property type="entry name" value="NAD(P)-binding Rossmann-like Domain"/>
    <property type="match status" value="1"/>
</dbReference>
<dbReference type="GO" id="GO:0000166">
    <property type="term" value="F:nucleotide binding"/>
    <property type="evidence" value="ECO:0007669"/>
    <property type="project" value="InterPro"/>
</dbReference>
<feature type="domain" description="Gfo/Idh/MocA-like oxidoreductase N-terminal" evidence="1">
    <location>
        <begin position="6"/>
        <end position="123"/>
    </location>
</feature>
<dbReference type="Proteomes" id="UP000534207">
    <property type="component" value="Unassembled WGS sequence"/>
</dbReference>
<accession>A0A7K4NTH1</accession>
<evidence type="ECO:0000313" key="3">
    <source>
        <dbReference type="Proteomes" id="UP000534207"/>
    </source>
</evidence>
<organism evidence="2 3">
    <name type="scientific">Marine Group I thaumarchaeote</name>
    <dbReference type="NCBI Taxonomy" id="2511932"/>
    <lineage>
        <taxon>Archaea</taxon>
        <taxon>Nitrososphaerota</taxon>
        <taxon>Marine Group I</taxon>
    </lineage>
</organism>
<comment type="caution">
    <text evidence="2">The sequence shown here is derived from an EMBL/GenBank/DDBJ whole genome shotgun (WGS) entry which is preliminary data.</text>
</comment>
<gene>
    <name evidence="2" type="ORF">HX827_03225</name>
</gene>
<dbReference type="Pfam" id="PF01408">
    <property type="entry name" value="GFO_IDH_MocA"/>
    <property type="match status" value="1"/>
</dbReference>
<protein>
    <submittedName>
        <fullName evidence="2">Gfo/Idh/MocA family oxidoreductase</fullName>
    </submittedName>
</protein>
<proteinExistence type="predicted"/>
<sequence length="297" mass="34781">MTLMKQIAIIGMGRWGKNLVRDFSKLSKVKTCVTTGNRKNMMWLQKNYPNIDLTTDINQVLNDSDIDAVVIATPIKSHFTIARKSLESKKHVFVEKPLTKTVDQAEKLIDIAKRNKLCLFVGHVFLYNEIFQKIKKIHKNESIKHANFEWKKLGTFDEDIFENLLSHDLSLNLELFGMPKKIQLNSKYSLLTPIDRFSLELFFGKTRRSEITIDRTSHYKKKTVMITTRKNYYIWDNDELLKFDKKTETYKKIFQSKNMPLYLECKEFIRIISAKNYSVDSAILAKKISSLILKIPK</sequence>
<name>A0A7K4NTH1_9ARCH</name>
<reference evidence="2 3" key="1">
    <citation type="journal article" date="2019" name="Environ. Microbiol.">
        <title>Genomics insights into ecotype formation of ammonia-oxidizing archaea in the deep ocean.</title>
        <authorList>
            <person name="Wang Y."/>
            <person name="Huang J.M."/>
            <person name="Cui G.J."/>
            <person name="Nunoura T."/>
            <person name="Takaki Y."/>
            <person name="Li W.L."/>
            <person name="Li J."/>
            <person name="Gao Z.M."/>
            <person name="Takai K."/>
            <person name="Zhang A.Q."/>
            <person name="Stepanauskas R."/>
        </authorList>
    </citation>
    <scope>NUCLEOTIDE SEQUENCE [LARGE SCALE GENOMIC DNA]</scope>
    <source>
        <strain evidence="2 3">G13</strain>
    </source>
</reference>
<dbReference type="InterPro" id="IPR000683">
    <property type="entry name" value="Gfo/Idh/MocA-like_OxRdtase_N"/>
</dbReference>
<evidence type="ECO:0000259" key="1">
    <source>
        <dbReference type="Pfam" id="PF01408"/>
    </source>
</evidence>